<name>A0A6J8C759_MYTCO</name>
<protein>
    <recommendedName>
        <fullName evidence="4">WSC domain-containing protein</fullName>
    </recommendedName>
</protein>
<evidence type="ECO:0000256" key="1">
    <source>
        <dbReference type="SAM" id="MobiDB-lite"/>
    </source>
</evidence>
<keyword evidence="2" id="KW-1133">Transmembrane helix</keyword>
<feature type="region of interest" description="Disordered" evidence="1">
    <location>
        <begin position="496"/>
        <end position="519"/>
    </location>
</feature>
<gene>
    <name evidence="5" type="ORF">MCOR_27222</name>
</gene>
<dbReference type="Pfam" id="PF01822">
    <property type="entry name" value="WSC"/>
    <property type="match status" value="1"/>
</dbReference>
<feature type="signal peptide" evidence="3">
    <location>
        <begin position="1"/>
        <end position="22"/>
    </location>
</feature>
<accession>A0A6J8C759</accession>
<evidence type="ECO:0000256" key="3">
    <source>
        <dbReference type="SAM" id="SignalP"/>
    </source>
</evidence>
<reference evidence="5 6" key="1">
    <citation type="submission" date="2020-06" db="EMBL/GenBank/DDBJ databases">
        <authorList>
            <person name="Li R."/>
            <person name="Bekaert M."/>
        </authorList>
    </citation>
    <scope>NUCLEOTIDE SEQUENCE [LARGE SCALE GENOMIC DNA]</scope>
    <source>
        <strain evidence="6">wild</strain>
    </source>
</reference>
<evidence type="ECO:0000259" key="4">
    <source>
        <dbReference type="PROSITE" id="PS51212"/>
    </source>
</evidence>
<evidence type="ECO:0000313" key="6">
    <source>
        <dbReference type="Proteomes" id="UP000507470"/>
    </source>
</evidence>
<sequence length="639" mass="72189">MESKFTWMVLFLLGFIPCKVTAGHGMNISTDIMTWLESLSYCRLPSEDTVQYLYGGQYTCWVGGIYLNSQWMIHQGCYSNSGAINSNGVHDIKRLTPPLCSEKCKTFPYFALKLMWCVCLSSLYQLEDAHLSQCTLKCPGSSKYICGERSHFTVYKHATERNKPTSDDDQKLTCSVVVPGNDTFQMKPVDCQSKYWTSCKIYGVNRHMGFAEPYQLANNRCSSLNGTILSPVDNLTSLEEGKEYWSNIFRYRFLKWITNESFDELCYKVEGLLNVDCLYLEVAYREVKHIPLPCKDQCNAICEQPVDPDIIRHCQPNNDTTTITKEQTELEHSYKSSNKPDPTPTTLSTETVFLTSSLATMSTHLVSTTSDYINPVTPSSPKAMSTKFVPTNSVDIDFFKPSISSEHSSVWSRSSTVSVSSSQTSTSDTTVGTHMELTTLVAQIDNDNRTVANETKNDGLIYSIIFSLVPASVALAVLIITAVLITVVRRRRRRKAHAEGNGNHFELGARQPNTANENRSYEEPWGYLKTINTGIPECQIYDEVKDQDSFERQIYDEATNQYQHLDFDLRSKQPKFLEAEYDSSIAKLPFPKSDINNTSTNSAKNKSARENVAYCDTAIVHTKYLYDTPKQATRHVSKP</sequence>
<dbReference type="InterPro" id="IPR002889">
    <property type="entry name" value="WSC_carb-bd"/>
</dbReference>
<keyword evidence="6" id="KW-1185">Reference proteome</keyword>
<evidence type="ECO:0000256" key="2">
    <source>
        <dbReference type="SAM" id="Phobius"/>
    </source>
</evidence>
<feature type="domain" description="WSC" evidence="4">
    <location>
        <begin position="71"/>
        <end position="158"/>
    </location>
</feature>
<evidence type="ECO:0000313" key="5">
    <source>
        <dbReference type="EMBL" id="CAC5392278.1"/>
    </source>
</evidence>
<keyword evidence="2" id="KW-0472">Membrane</keyword>
<dbReference type="AlphaFoldDB" id="A0A6J8C759"/>
<dbReference type="SMART" id="SM00321">
    <property type="entry name" value="WSC"/>
    <property type="match status" value="1"/>
</dbReference>
<dbReference type="PROSITE" id="PS51212">
    <property type="entry name" value="WSC"/>
    <property type="match status" value="1"/>
</dbReference>
<keyword evidence="2" id="KW-0812">Transmembrane</keyword>
<organism evidence="5 6">
    <name type="scientific">Mytilus coruscus</name>
    <name type="common">Sea mussel</name>
    <dbReference type="NCBI Taxonomy" id="42192"/>
    <lineage>
        <taxon>Eukaryota</taxon>
        <taxon>Metazoa</taxon>
        <taxon>Spiralia</taxon>
        <taxon>Lophotrochozoa</taxon>
        <taxon>Mollusca</taxon>
        <taxon>Bivalvia</taxon>
        <taxon>Autobranchia</taxon>
        <taxon>Pteriomorphia</taxon>
        <taxon>Mytilida</taxon>
        <taxon>Mytiloidea</taxon>
        <taxon>Mytilidae</taxon>
        <taxon>Mytilinae</taxon>
        <taxon>Mytilus</taxon>
    </lineage>
</organism>
<feature type="chain" id="PRO_5026738159" description="WSC domain-containing protein" evidence="3">
    <location>
        <begin position="23"/>
        <end position="639"/>
    </location>
</feature>
<proteinExistence type="predicted"/>
<keyword evidence="3" id="KW-0732">Signal</keyword>
<dbReference type="Proteomes" id="UP000507470">
    <property type="component" value="Unassembled WGS sequence"/>
</dbReference>
<feature type="transmembrane region" description="Helical" evidence="2">
    <location>
        <begin position="460"/>
        <end position="488"/>
    </location>
</feature>
<dbReference type="OrthoDB" id="6139189at2759"/>
<dbReference type="EMBL" id="CACVKT020004940">
    <property type="protein sequence ID" value="CAC5392278.1"/>
    <property type="molecule type" value="Genomic_DNA"/>
</dbReference>